<dbReference type="Pfam" id="PF20174">
    <property type="entry name" value="DUF6540"/>
    <property type="match status" value="1"/>
</dbReference>
<dbReference type="InterPro" id="IPR046670">
    <property type="entry name" value="DUF6540"/>
</dbReference>
<keyword evidence="2" id="KW-1185">Reference proteome</keyword>
<protein>
    <submittedName>
        <fullName evidence="1">Uncharacterized protein</fullName>
    </submittedName>
</protein>
<evidence type="ECO:0000313" key="1">
    <source>
        <dbReference type="EMBL" id="PMD29663.1"/>
    </source>
</evidence>
<dbReference type="AlphaFoldDB" id="A0A2J6QTS8"/>
<evidence type="ECO:0000313" key="2">
    <source>
        <dbReference type="Proteomes" id="UP000235786"/>
    </source>
</evidence>
<dbReference type="STRING" id="1149755.A0A2J6QTS8"/>
<reference evidence="1 2" key="1">
    <citation type="submission" date="2016-04" db="EMBL/GenBank/DDBJ databases">
        <title>A degradative enzymes factory behind the ericoid mycorrhizal symbiosis.</title>
        <authorList>
            <consortium name="DOE Joint Genome Institute"/>
            <person name="Martino E."/>
            <person name="Morin E."/>
            <person name="Grelet G."/>
            <person name="Kuo A."/>
            <person name="Kohler A."/>
            <person name="Daghino S."/>
            <person name="Barry K."/>
            <person name="Choi C."/>
            <person name="Cichocki N."/>
            <person name="Clum A."/>
            <person name="Copeland A."/>
            <person name="Hainaut M."/>
            <person name="Haridas S."/>
            <person name="Labutti K."/>
            <person name="Lindquist E."/>
            <person name="Lipzen A."/>
            <person name="Khouja H.-R."/>
            <person name="Murat C."/>
            <person name="Ohm R."/>
            <person name="Olson A."/>
            <person name="Spatafora J."/>
            <person name="Veneault-Fourrey C."/>
            <person name="Henrissat B."/>
            <person name="Grigoriev I."/>
            <person name="Martin F."/>
            <person name="Perotto S."/>
        </authorList>
    </citation>
    <scope>NUCLEOTIDE SEQUENCE [LARGE SCALE GENOMIC DNA]</scope>
    <source>
        <strain evidence="1 2">F</strain>
    </source>
</reference>
<dbReference type="EMBL" id="KZ613972">
    <property type="protein sequence ID" value="PMD29663.1"/>
    <property type="molecule type" value="Genomic_DNA"/>
</dbReference>
<dbReference type="OrthoDB" id="2999773at2759"/>
<sequence length="168" mass="18714">MSHRPVYLVVYKSRVFAAHWTMWIPDYDTNTQATANMGKYINVRGDPRNGFVHEFVRNHNMNQCTSPKEIIFLGWTDAANVAVRSSGTNCYADTEATDRLEEGALYVPAPGPSLRSACSSSSVRFQGSRSRVQLQNCQTWMTELVGKLVENGLLDARANTIIANAPKN</sequence>
<organism evidence="1 2">
    <name type="scientific">Hyaloscypha variabilis (strain UAMH 11265 / GT02V1 / F)</name>
    <name type="common">Meliniomyces variabilis</name>
    <dbReference type="NCBI Taxonomy" id="1149755"/>
    <lineage>
        <taxon>Eukaryota</taxon>
        <taxon>Fungi</taxon>
        <taxon>Dikarya</taxon>
        <taxon>Ascomycota</taxon>
        <taxon>Pezizomycotina</taxon>
        <taxon>Leotiomycetes</taxon>
        <taxon>Helotiales</taxon>
        <taxon>Hyaloscyphaceae</taxon>
        <taxon>Hyaloscypha</taxon>
        <taxon>Hyaloscypha variabilis</taxon>
    </lineage>
</organism>
<proteinExistence type="predicted"/>
<gene>
    <name evidence="1" type="ORF">L207DRAFT_615585</name>
</gene>
<accession>A0A2J6QTS8</accession>
<name>A0A2J6QTS8_HYAVF</name>
<dbReference type="Proteomes" id="UP000235786">
    <property type="component" value="Unassembled WGS sequence"/>
</dbReference>